<sequence>VKDLYKTGGTKYANASTLAIIDKAKKYENIAVVGTSCMITALYKGSLYPGGLPFFKNIKYTIGLFCMEAFSFENVFNLTGEKFEKKLNEITKMDISGGKFIITLKSGEVEKVPLKEVKSYARPNCHYCEDLTADYADVSVGSIGSPSGWSSVITRTKQGEKLYKDAVKAGLIESKSLKEIKPGLGLLERIAGTKRKNCKPINLVKS</sequence>
<gene>
    <name evidence="4" type="ORF">LCGC14_1009530</name>
</gene>
<keyword evidence="2" id="KW-0479">Metal-binding</keyword>
<dbReference type="InterPro" id="IPR007525">
    <property type="entry name" value="FrhB_FdhB_C"/>
</dbReference>
<reference evidence="4" key="1">
    <citation type="journal article" date="2015" name="Nature">
        <title>Complex archaea that bridge the gap between prokaryotes and eukaryotes.</title>
        <authorList>
            <person name="Spang A."/>
            <person name="Saw J.H."/>
            <person name="Jorgensen S.L."/>
            <person name="Zaremba-Niedzwiedzka K."/>
            <person name="Martijn J."/>
            <person name="Lind A.E."/>
            <person name="van Eijk R."/>
            <person name="Schleper C."/>
            <person name="Guy L."/>
            <person name="Ettema T.J."/>
        </authorList>
    </citation>
    <scope>NUCLEOTIDE SEQUENCE</scope>
</reference>
<dbReference type="Pfam" id="PF04432">
    <property type="entry name" value="FrhB_FdhB_C"/>
    <property type="match status" value="1"/>
</dbReference>
<feature type="non-terminal residue" evidence="4">
    <location>
        <position position="1"/>
    </location>
</feature>
<evidence type="ECO:0000259" key="3">
    <source>
        <dbReference type="Pfam" id="PF04432"/>
    </source>
</evidence>
<dbReference type="GO" id="GO:0052592">
    <property type="term" value="F:oxidoreductase activity, acting on CH or CH2 groups, with an iron-sulfur protein as acceptor"/>
    <property type="evidence" value="ECO:0007669"/>
    <property type="project" value="TreeGrafter"/>
</dbReference>
<dbReference type="EMBL" id="LAZR01003956">
    <property type="protein sequence ID" value="KKN13119.1"/>
    <property type="molecule type" value="Genomic_DNA"/>
</dbReference>
<evidence type="ECO:0000256" key="1">
    <source>
        <dbReference type="ARBA" id="ARBA00023004"/>
    </source>
</evidence>
<accession>A0A0F9N549</accession>
<feature type="domain" description="Coenzyme F420 hydrogenase/dehydrogenase beta subunit C-terminal" evidence="3">
    <location>
        <begin position="28"/>
        <end position="178"/>
    </location>
</feature>
<dbReference type="PANTHER" id="PTHR31332:SF6">
    <property type="entry name" value="FORMATE DEHYDROGENASE SUBUNIT BETA"/>
    <property type="match status" value="1"/>
</dbReference>
<dbReference type="InterPro" id="IPR045220">
    <property type="entry name" value="FRHB/FDHB/HCAR-like"/>
</dbReference>
<keyword evidence="2" id="KW-0411">Iron-sulfur</keyword>
<dbReference type="Gene3D" id="3.10.450.750">
    <property type="match status" value="1"/>
</dbReference>
<keyword evidence="1" id="KW-0408">Iron</keyword>
<protein>
    <recommendedName>
        <fullName evidence="3">Coenzyme F420 hydrogenase/dehydrogenase beta subunit C-terminal domain-containing protein</fullName>
    </recommendedName>
</protein>
<comment type="caution">
    <text evidence="4">The sequence shown here is derived from an EMBL/GenBank/DDBJ whole genome shotgun (WGS) entry which is preliminary data.</text>
</comment>
<name>A0A0F9N549_9ZZZZ</name>
<dbReference type="AlphaFoldDB" id="A0A0F9N549"/>
<organism evidence="4">
    <name type="scientific">marine sediment metagenome</name>
    <dbReference type="NCBI Taxonomy" id="412755"/>
    <lineage>
        <taxon>unclassified sequences</taxon>
        <taxon>metagenomes</taxon>
        <taxon>ecological metagenomes</taxon>
    </lineage>
</organism>
<evidence type="ECO:0000256" key="2">
    <source>
        <dbReference type="ARBA" id="ARBA00023014"/>
    </source>
</evidence>
<dbReference type="PANTHER" id="PTHR31332">
    <property type="entry name" value="7-HYDROXYMETHYL CHLOROPHYLL A REDUCTASE, CHLOROPLASTIC"/>
    <property type="match status" value="1"/>
</dbReference>
<evidence type="ECO:0000313" key="4">
    <source>
        <dbReference type="EMBL" id="KKN13119.1"/>
    </source>
</evidence>
<dbReference type="GO" id="GO:0051536">
    <property type="term" value="F:iron-sulfur cluster binding"/>
    <property type="evidence" value="ECO:0007669"/>
    <property type="project" value="UniProtKB-KW"/>
</dbReference>
<proteinExistence type="predicted"/>